<dbReference type="InterPro" id="IPR036513">
    <property type="entry name" value="STAS_dom_sf"/>
</dbReference>
<evidence type="ECO:0000259" key="1">
    <source>
        <dbReference type="Pfam" id="PF13466"/>
    </source>
</evidence>
<keyword evidence="3" id="KW-1185">Reference proteome</keyword>
<dbReference type="SUPFAM" id="SSF52091">
    <property type="entry name" value="SpoIIaa-like"/>
    <property type="match status" value="1"/>
</dbReference>
<dbReference type="AlphaFoldDB" id="A0AA42CHU7"/>
<name>A0AA42CHU7_9HYPH</name>
<dbReference type="Gene3D" id="3.30.750.24">
    <property type="entry name" value="STAS domain"/>
    <property type="match status" value="1"/>
</dbReference>
<feature type="domain" description="MlaB-like STAS" evidence="1">
    <location>
        <begin position="15"/>
        <end position="91"/>
    </location>
</feature>
<reference evidence="2" key="1">
    <citation type="submission" date="2022-05" db="EMBL/GenBank/DDBJ databases">
        <authorList>
            <person name="Pankratov T."/>
        </authorList>
    </citation>
    <scope>NUCLEOTIDE SEQUENCE</scope>
    <source>
        <strain evidence="2">BP6-180914</strain>
    </source>
</reference>
<proteinExistence type="predicted"/>
<dbReference type="EMBL" id="JAMOIM010000003">
    <property type="protein sequence ID" value="MCW6507654.1"/>
    <property type="molecule type" value="Genomic_DNA"/>
</dbReference>
<gene>
    <name evidence="2" type="ORF">M8523_06415</name>
</gene>
<sequence>MPIISSDPSTAPHALVLDETLDLNAASELARTFSSLRGTPVTVDPSHVGRVGAQCIQVLIAASKSWAADNVYFTVTPGSEPFNEGLDLLGLTSFFSNERVYS</sequence>
<dbReference type="InterPro" id="IPR058548">
    <property type="entry name" value="MlaB-like_STAS"/>
</dbReference>
<dbReference type="Pfam" id="PF13466">
    <property type="entry name" value="STAS_2"/>
    <property type="match status" value="1"/>
</dbReference>
<protein>
    <submittedName>
        <fullName evidence="2">STAS domain-containing protein</fullName>
    </submittedName>
</protein>
<comment type="caution">
    <text evidence="2">The sequence shown here is derived from an EMBL/GenBank/DDBJ whole genome shotgun (WGS) entry which is preliminary data.</text>
</comment>
<evidence type="ECO:0000313" key="3">
    <source>
        <dbReference type="Proteomes" id="UP001165667"/>
    </source>
</evidence>
<evidence type="ECO:0000313" key="2">
    <source>
        <dbReference type="EMBL" id="MCW6507654.1"/>
    </source>
</evidence>
<dbReference type="Proteomes" id="UP001165667">
    <property type="component" value="Unassembled WGS sequence"/>
</dbReference>
<accession>A0AA42CHU7</accession>
<organism evidence="2 3">
    <name type="scientific">Lichenifustis flavocetrariae</name>
    <dbReference type="NCBI Taxonomy" id="2949735"/>
    <lineage>
        <taxon>Bacteria</taxon>
        <taxon>Pseudomonadati</taxon>
        <taxon>Pseudomonadota</taxon>
        <taxon>Alphaproteobacteria</taxon>
        <taxon>Hyphomicrobiales</taxon>
        <taxon>Lichenihabitantaceae</taxon>
        <taxon>Lichenifustis</taxon>
    </lineage>
</organism>
<dbReference type="RefSeq" id="WP_282584017.1">
    <property type="nucleotide sequence ID" value="NZ_JAMOIM010000003.1"/>
</dbReference>